<keyword evidence="6 11" id="KW-0548">Nucleotidyltransferase</keyword>
<evidence type="ECO:0000256" key="7">
    <source>
        <dbReference type="ARBA" id="ARBA00023163"/>
    </source>
</evidence>
<dbReference type="EMBL" id="CP121472">
    <property type="protein sequence ID" value="WPL16199.1"/>
    <property type="molecule type" value="Genomic_DNA"/>
</dbReference>
<dbReference type="Proteomes" id="UP001432180">
    <property type="component" value="Chromosome"/>
</dbReference>
<comment type="subunit">
    <text evidence="11">The RNAP catalytic core consists of 2 alpha, 1 beta, 1 beta' and 1 omega subunit. When a sigma factor is associated with the core the holoenzyme is formed, which can initiate transcription.</text>
</comment>
<keyword evidence="7 11" id="KW-0804">Transcription</keyword>
<accession>A0ABZ0S7A5</accession>
<dbReference type="EC" id="2.7.7.6" evidence="2 11"/>
<dbReference type="GO" id="GO:0000428">
    <property type="term" value="C:DNA-directed RNA polymerase complex"/>
    <property type="evidence" value="ECO:0007669"/>
    <property type="project" value="UniProtKB-KW"/>
</dbReference>
<evidence type="ECO:0000256" key="2">
    <source>
        <dbReference type="ARBA" id="ARBA00012418"/>
    </source>
</evidence>
<gene>
    <name evidence="11 12" type="primary">rpoZ</name>
    <name evidence="12" type="ORF">Thiowin_01152</name>
</gene>
<keyword evidence="13" id="KW-1185">Reference proteome</keyword>
<evidence type="ECO:0000256" key="3">
    <source>
        <dbReference type="ARBA" id="ARBA00013725"/>
    </source>
</evidence>
<dbReference type="RefSeq" id="WP_328986747.1">
    <property type="nucleotide sequence ID" value="NZ_CP121472.1"/>
</dbReference>
<keyword evidence="4 11" id="KW-0240">DNA-directed RNA polymerase</keyword>
<reference evidence="12 13" key="1">
    <citation type="journal article" date="2023" name="Microorganisms">
        <title>Thiorhodovibrio frisius and Trv. litoralis spp. nov., Two Novel Members from a Clade of Fastidious Purple Sulfur Bacteria That Exhibit Unique Red-Shifted Light-Harvesting Capabilities.</title>
        <authorList>
            <person name="Methner A."/>
            <person name="Kuzyk S.B."/>
            <person name="Petersen J."/>
            <person name="Bauer S."/>
            <person name="Brinkmann H."/>
            <person name="Sichau K."/>
            <person name="Wanner G."/>
            <person name="Wolf J."/>
            <person name="Neumann-Schaal M."/>
            <person name="Henke P."/>
            <person name="Tank M."/>
            <person name="Sproer C."/>
            <person name="Bunk B."/>
            <person name="Overmann J."/>
        </authorList>
    </citation>
    <scope>NUCLEOTIDE SEQUENCE [LARGE SCALE GENOMIC DNA]</scope>
    <source>
        <strain evidence="12 13">DSM 6702</strain>
    </source>
</reference>
<dbReference type="Pfam" id="PF01192">
    <property type="entry name" value="RNA_pol_Rpb6"/>
    <property type="match status" value="1"/>
</dbReference>
<evidence type="ECO:0000256" key="11">
    <source>
        <dbReference type="HAMAP-Rule" id="MF_00366"/>
    </source>
</evidence>
<evidence type="ECO:0000256" key="6">
    <source>
        <dbReference type="ARBA" id="ARBA00022695"/>
    </source>
</evidence>
<name>A0ABZ0S7A5_9GAMM</name>
<comment type="catalytic activity">
    <reaction evidence="10 11">
        <text>RNA(n) + a ribonucleoside 5'-triphosphate = RNA(n+1) + diphosphate</text>
        <dbReference type="Rhea" id="RHEA:21248"/>
        <dbReference type="Rhea" id="RHEA-COMP:14527"/>
        <dbReference type="Rhea" id="RHEA-COMP:17342"/>
        <dbReference type="ChEBI" id="CHEBI:33019"/>
        <dbReference type="ChEBI" id="CHEBI:61557"/>
        <dbReference type="ChEBI" id="CHEBI:140395"/>
        <dbReference type="EC" id="2.7.7.6"/>
    </reaction>
</comment>
<dbReference type="Gene3D" id="3.90.940.10">
    <property type="match status" value="1"/>
</dbReference>
<dbReference type="InterPro" id="IPR003716">
    <property type="entry name" value="DNA-dir_RNA_pol_omega"/>
</dbReference>
<sequence length="93" mass="10174">MARITVQDCLEHVDNRFELVLLATKRARQLSNGVEPFLPWAKDKSTVLALREIAGGYINPAQVAEQAAEPENISKSLEEALAEELAASVAKDI</sequence>
<dbReference type="PANTHER" id="PTHR34476:SF1">
    <property type="entry name" value="DNA-DIRECTED RNA POLYMERASE SUBUNIT OMEGA"/>
    <property type="match status" value="1"/>
</dbReference>
<dbReference type="InterPro" id="IPR036161">
    <property type="entry name" value="RPB6/omega-like_sf"/>
</dbReference>
<evidence type="ECO:0000256" key="10">
    <source>
        <dbReference type="ARBA" id="ARBA00048552"/>
    </source>
</evidence>
<evidence type="ECO:0000256" key="1">
    <source>
        <dbReference type="ARBA" id="ARBA00006711"/>
    </source>
</evidence>
<comment type="similarity">
    <text evidence="1 11">Belongs to the RNA polymerase subunit omega family.</text>
</comment>
<dbReference type="SMART" id="SM01409">
    <property type="entry name" value="RNA_pol_Rpb6"/>
    <property type="match status" value="1"/>
</dbReference>
<evidence type="ECO:0000256" key="5">
    <source>
        <dbReference type="ARBA" id="ARBA00022679"/>
    </source>
</evidence>
<evidence type="ECO:0000313" key="12">
    <source>
        <dbReference type="EMBL" id="WPL16199.1"/>
    </source>
</evidence>
<dbReference type="GO" id="GO:0003899">
    <property type="term" value="F:DNA-directed RNA polymerase activity"/>
    <property type="evidence" value="ECO:0007669"/>
    <property type="project" value="UniProtKB-EC"/>
</dbReference>
<evidence type="ECO:0000256" key="9">
    <source>
        <dbReference type="ARBA" id="ARBA00030998"/>
    </source>
</evidence>
<comment type="function">
    <text evidence="11">Promotes RNA polymerase assembly. Latches the N- and C-terminal regions of the beta' subunit thereby facilitating its interaction with the beta and alpha subunits.</text>
</comment>
<dbReference type="NCBIfam" id="TIGR00690">
    <property type="entry name" value="rpoZ"/>
    <property type="match status" value="1"/>
</dbReference>
<keyword evidence="5 11" id="KW-0808">Transferase</keyword>
<dbReference type="HAMAP" id="MF_00366">
    <property type="entry name" value="RNApol_bact_RpoZ"/>
    <property type="match status" value="1"/>
</dbReference>
<proteinExistence type="inferred from homology"/>
<evidence type="ECO:0000256" key="8">
    <source>
        <dbReference type="ARBA" id="ARBA00029924"/>
    </source>
</evidence>
<evidence type="ECO:0000256" key="4">
    <source>
        <dbReference type="ARBA" id="ARBA00022478"/>
    </source>
</evidence>
<organism evidence="12 13">
    <name type="scientific">Thiorhodovibrio winogradskyi</name>
    <dbReference type="NCBI Taxonomy" id="77007"/>
    <lineage>
        <taxon>Bacteria</taxon>
        <taxon>Pseudomonadati</taxon>
        <taxon>Pseudomonadota</taxon>
        <taxon>Gammaproteobacteria</taxon>
        <taxon>Chromatiales</taxon>
        <taxon>Chromatiaceae</taxon>
        <taxon>Thiorhodovibrio</taxon>
    </lineage>
</organism>
<dbReference type="PANTHER" id="PTHR34476">
    <property type="entry name" value="DNA-DIRECTED RNA POLYMERASE SUBUNIT OMEGA"/>
    <property type="match status" value="1"/>
</dbReference>
<dbReference type="SUPFAM" id="SSF63562">
    <property type="entry name" value="RPB6/omega subunit-like"/>
    <property type="match status" value="1"/>
</dbReference>
<evidence type="ECO:0000313" key="13">
    <source>
        <dbReference type="Proteomes" id="UP001432180"/>
    </source>
</evidence>
<dbReference type="InterPro" id="IPR006110">
    <property type="entry name" value="Pol_omega/Rpo6/RPB6"/>
</dbReference>
<protein>
    <recommendedName>
        <fullName evidence="3 11">DNA-directed RNA polymerase subunit omega</fullName>
        <shortName evidence="11">RNAP omega subunit</shortName>
        <ecNumber evidence="2 11">2.7.7.6</ecNumber>
    </recommendedName>
    <alternativeName>
        <fullName evidence="9 11">RNA polymerase omega subunit</fullName>
    </alternativeName>
    <alternativeName>
        <fullName evidence="8 11">Transcriptase subunit omega</fullName>
    </alternativeName>
</protein>